<organism evidence="1 2">
    <name type="scientific">Legionella maioricensis</name>
    <dbReference type="NCBI Taxonomy" id="2896528"/>
    <lineage>
        <taxon>Bacteria</taxon>
        <taxon>Pseudomonadati</taxon>
        <taxon>Pseudomonadota</taxon>
        <taxon>Gammaproteobacteria</taxon>
        <taxon>Legionellales</taxon>
        <taxon>Legionellaceae</taxon>
        <taxon>Legionella</taxon>
    </lineage>
</organism>
<comment type="caution">
    <text evidence="1">The sequence shown here is derived from an EMBL/GenBank/DDBJ whole genome shotgun (WGS) entry which is preliminary data.</text>
</comment>
<dbReference type="Proteomes" id="UP001139721">
    <property type="component" value="Unassembled WGS sequence"/>
</dbReference>
<keyword evidence="2" id="KW-1185">Reference proteome</keyword>
<evidence type="ECO:0000313" key="1">
    <source>
        <dbReference type="EMBL" id="MCL9682745.1"/>
    </source>
</evidence>
<proteinExistence type="predicted"/>
<reference evidence="1" key="1">
    <citation type="submission" date="2021-11" db="EMBL/GenBank/DDBJ databases">
        <title>Legionella maioricencis sp. nov., a new species isolated from hot water samples in Mallorca.</title>
        <authorList>
            <person name="Crespi S."/>
            <person name="Drasar V."/>
            <person name="Salva-Serra F."/>
            <person name="Jaen-Luchoro D."/>
            <person name="Pineiro-Iglesias B."/>
            <person name="Aliaga F."/>
            <person name="Fernandez-Juarez V."/>
            <person name="Coll G."/>
            <person name="Moore E.R.B."/>
            <person name="Bennasar-Figueras A."/>
        </authorList>
    </citation>
    <scope>NUCLEOTIDE SEQUENCE</scope>
    <source>
        <strain evidence="1">HCPI-6</strain>
    </source>
</reference>
<gene>
    <name evidence="1" type="ORF">LOX96_01430</name>
</gene>
<protein>
    <submittedName>
        <fullName evidence="1">Uncharacterized protein</fullName>
    </submittedName>
</protein>
<accession>A0A9X2I923</accession>
<dbReference type="EMBL" id="JAJKBJ010000001">
    <property type="protein sequence ID" value="MCL9682745.1"/>
    <property type="molecule type" value="Genomic_DNA"/>
</dbReference>
<dbReference type="RefSeq" id="WP_250421304.1">
    <property type="nucleotide sequence ID" value="NZ_JAJKBJ010000001.1"/>
</dbReference>
<sequence>MLEIDAEDSLDAEHQGDLGSLCMHLFDPLQFEGYTEISIDETQYNKIQFHNLSRELIQTDNAIDYQFRAREFIRQGSALGFTYGFSYWLTRSTSPLIMSKSGNPINDLSVSEPLFCLRSWESNTKMGSIVYRKEDLLHHFYRNQNKKLCVFWPEDPARPVAYTNKCIMKSLIETTSYSSVFVFITVKDIGRELAKALEKGKDRIELPLSIYANPGEAGPFSDFYVGENEVPEEHEIDNVYLGM</sequence>
<dbReference type="AlphaFoldDB" id="A0A9X2I923"/>
<name>A0A9X2I923_9GAMM</name>
<evidence type="ECO:0000313" key="2">
    <source>
        <dbReference type="Proteomes" id="UP001139721"/>
    </source>
</evidence>